<comment type="caution">
    <text evidence="2">The sequence shown here is derived from an EMBL/GenBank/DDBJ whole genome shotgun (WGS) entry which is preliminary data.</text>
</comment>
<gene>
    <name evidence="2" type="ORF">VNO77_14674</name>
</gene>
<proteinExistence type="predicted"/>
<dbReference type="GO" id="GO:0000209">
    <property type="term" value="P:protein polyubiquitination"/>
    <property type="evidence" value="ECO:0007669"/>
    <property type="project" value="TreeGrafter"/>
</dbReference>
<evidence type="ECO:0000313" key="3">
    <source>
        <dbReference type="Proteomes" id="UP001367508"/>
    </source>
</evidence>
<dbReference type="Proteomes" id="UP001367508">
    <property type="component" value="Unassembled WGS sequence"/>
</dbReference>
<dbReference type="GO" id="GO:0061630">
    <property type="term" value="F:ubiquitin protein ligase activity"/>
    <property type="evidence" value="ECO:0007669"/>
    <property type="project" value="InterPro"/>
</dbReference>
<accession>A0AAN9LYY2</accession>
<keyword evidence="1" id="KW-0808">Transferase</keyword>
<protein>
    <submittedName>
        <fullName evidence="2">Uncharacterized protein</fullName>
    </submittedName>
</protein>
<dbReference type="EMBL" id="JAYMYQ010000003">
    <property type="protein sequence ID" value="KAK7344716.1"/>
    <property type="molecule type" value="Genomic_DNA"/>
</dbReference>
<keyword evidence="3" id="KW-1185">Reference proteome</keyword>
<organism evidence="2 3">
    <name type="scientific">Canavalia gladiata</name>
    <name type="common">Sword bean</name>
    <name type="synonym">Dolichos gladiatus</name>
    <dbReference type="NCBI Taxonomy" id="3824"/>
    <lineage>
        <taxon>Eukaryota</taxon>
        <taxon>Viridiplantae</taxon>
        <taxon>Streptophyta</taxon>
        <taxon>Embryophyta</taxon>
        <taxon>Tracheophyta</taxon>
        <taxon>Spermatophyta</taxon>
        <taxon>Magnoliopsida</taxon>
        <taxon>eudicotyledons</taxon>
        <taxon>Gunneridae</taxon>
        <taxon>Pentapetalae</taxon>
        <taxon>rosids</taxon>
        <taxon>fabids</taxon>
        <taxon>Fabales</taxon>
        <taxon>Fabaceae</taxon>
        <taxon>Papilionoideae</taxon>
        <taxon>50 kb inversion clade</taxon>
        <taxon>NPAAA clade</taxon>
        <taxon>indigoferoid/millettioid clade</taxon>
        <taxon>Phaseoleae</taxon>
        <taxon>Canavalia</taxon>
    </lineage>
</organism>
<dbReference type="AlphaFoldDB" id="A0AAN9LYY2"/>
<sequence length="260" mass="28290">MPSRGFFLLSLLSSIWISQKFRSGSPCRSRNLGKEAPKFLEERRKDSIGKKITLNFIQLFTACIVFQKVLVGRRIELRSCHHLIATSLISTNSFGDEQASLSTPTYTGLIQLLSTCASGFPLGAKALLLLGISGILKDILLISGLSSNTSVSPALSRPVEQIFDMVNLANELLPPLPQGTIPLPINSNLFMKGLVMKKSAVGNSGMHEDSNGNVHEISAPEKLLNDQPELLQQYGIDLLQVLVQIYGPSVNGPVRHNVSL</sequence>
<evidence type="ECO:0000313" key="2">
    <source>
        <dbReference type="EMBL" id="KAK7344716.1"/>
    </source>
</evidence>
<dbReference type="InterPro" id="IPR045322">
    <property type="entry name" value="HECTD1/TRIP12-like"/>
</dbReference>
<reference evidence="2 3" key="1">
    <citation type="submission" date="2024-01" db="EMBL/GenBank/DDBJ databases">
        <title>The genomes of 5 underutilized Papilionoideae crops provide insights into root nodulation and disease resistanc.</title>
        <authorList>
            <person name="Jiang F."/>
        </authorList>
    </citation>
    <scope>NUCLEOTIDE SEQUENCE [LARGE SCALE GENOMIC DNA]</scope>
    <source>
        <strain evidence="2">LVBAO_FW01</strain>
        <tissue evidence="2">Leaves</tissue>
    </source>
</reference>
<name>A0AAN9LYY2_CANGL</name>
<dbReference type="GO" id="GO:0043161">
    <property type="term" value="P:proteasome-mediated ubiquitin-dependent protein catabolic process"/>
    <property type="evidence" value="ECO:0007669"/>
    <property type="project" value="TreeGrafter"/>
</dbReference>
<evidence type="ECO:0000256" key="1">
    <source>
        <dbReference type="ARBA" id="ARBA00022679"/>
    </source>
</evidence>
<dbReference type="PANTHER" id="PTHR45670">
    <property type="entry name" value="E3 UBIQUITIN-PROTEIN LIGASE TRIP12"/>
    <property type="match status" value="1"/>
</dbReference>
<dbReference type="PANTHER" id="PTHR45670:SF1">
    <property type="entry name" value="E3 UBIQUITIN-PROTEIN LIGASE HECTD1"/>
    <property type="match status" value="1"/>
</dbReference>